<evidence type="ECO:0000256" key="6">
    <source>
        <dbReference type="ARBA" id="ARBA00022801"/>
    </source>
</evidence>
<accession>A0AAV8DA39</accession>
<evidence type="ECO:0000256" key="2">
    <source>
        <dbReference type="ARBA" id="ARBA00004123"/>
    </source>
</evidence>
<dbReference type="AlphaFoldDB" id="A0AAV8DA39"/>
<dbReference type="GO" id="GO:0005634">
    <property type="term" value="C:nucleus"/>
    <property type="evidence" value="ECO:0007669"/>
    <property type="project" value="UniProtKB-SubCell"/>
</dbReference>
<dbReference type="GO" id="GO:0004519">
    <property type="term" value="F:endonuclease activity"/>
    <property type="evidence" value="ECO:0007669"/>
    <property type="project" value="UniProtKB-KW"/>
</dbReference>
<dbReference type="InterPro" id="IPR027806">
    <property type="entry name" value="HARBI1_dom"/>
</dbReference>
<keyword evidence="11" id="KW-1185">Reference proteome</keyword>
<dbReference type="Pfam" id="PF13873">
    <property type="entry name" value="Myb_DNA-bind_5"/>
    <property type="match status" value="1"/>
</dbReference>
<evidence type="ECO:0000256" key="8">
    <source>
        <dbReference type="SAM" id="MobiDB-lite"/>
    </source>
</evidence>
<dbReference type="GO" id="GO:0046872">
    <property type="term" value="F:metal ion binding"/>
    <property type="evidence" value="ECO:0007669"/>
    <property type="project" value="UniProtKB-KW"/>
</dbReference>
<feature type="compositionally biased region" description="Polar residues" evidence="8">
    <location>
        <begin position="180"/>
        <end position="213"/>
    </location>
</feature>
<proteinExistence type="inferred from homology"/>
<keyword evidence="5" id="KW-0479">Metal-binding</keyword>
<feature type="region of interest" description="Disordered" evidence="8">
    <location>
        <begin position="1"/>
        <end position="30"/>
    </location>
</feature>
<comment type="subcellular location">
    <subcellularLocation>
        <location evidence="2">Nucleus</location>
    </subcellularLocation>
</comment>
<dbReference type="InterPro" id="IPR045249">
    <property type="entry name" value="HARBI1-like"/>
</dbReference>
<organism evidence="10 11">
    <name type="scientific">Rhynchospora pubera</name>
    <dbReference type="NCBI Taxonomy" id="906938"/>
    <lineage>
        <taxon>Eukaryota</taxon>
        <taxon>Viridiplantae</taxon>
        <taxon>Streptophyta</taxon>
        <taxon>Embryophyta</taxon>
        <taxon>Tracheophyta</taxon>
        <taxon>Spermatophyta</taxon>
        <taxon>Magnoliopsida</taxon>
        <taxon>Liliopsida</taxon>
        <taxon>Poales</taxon>
        <taxon>Cyperaceae</taxon>
        <taxon>Cyperoideae</taxon>
        <taxon>Rhynchosporeae</taxon>
        <taxon>Rhynchospora</taxon>
    </lineage>
</organism>
<evidence type="ECO:0000256" key="5">
    <source>
        <dbReference type="ARBA" id="ARBA00022723"/>
    </source>
</evidence>
<dbReference type="InterPro" id="IPR001005">
    <property type="entry name" value="SANT/Myb"/>
</dbReference>
<protein>
    <submittedName>
        <fullName evidence="10">DDE family endonuclease</fullName>
    </submittedName>
</protein>
<name>A0AAV8DA39_9POAL</name>
<evidence type="ECO:0000313" key="11">
    <source>
        <dbReference type="Proteomes" id="UP001140206"/>
    </source>
</evidence>
<comment type="cofactor">
    <cofactor evidence="1">
        <name>a divalent metal cation</name>
        <dbReference type="ChEBI" id="CHEBI:60240"/>
    </cofactor>
</comment>
<keyword evidence="10" id="KW-0255">Endonuclease</keyword>
<keyword evidence="6" id="KW-0378">Hydrolase</keyword>
<dbReference type="InterPro" id="IPR028002">
    <property type="entry name" value="Myb_DNA-bind_5"/>
</dbReference>
<dbReference type="PROSITE" id="PS50090">
    <property type="entry name" value="MYB_LIKE"/>
    <property type="match status" value="1"/>
</dbReference>
<dbReference type="Proteomes" id="UP001140206">
    <property type="component" value="Chromosome 4"/>
</dbReference>
<evidence type="ECO:0000256" key="3">
    <source>
        <dbReference type="ARBA" id="ARBA00006958"/>
    </source>
</evidence>
<feature type="compositionally biased region" description="Polar residues" evidence="8">
    <location>
        <begin position="20"/>
        <end position="30"/>
    </location>
</feature>
<keyword evidence="4" id="KW-0540">Nuclease</keyword>
<sequence length="502" mass="57748">MDQSSGKNNKKGNKKDGNAEPSSRNRAPNWSNEQTALLLNLVREEQLAFRVAGPGTFTIQMWERLAIIINSQSVPEREGHELQTRWKTIKYEFYDYKRCTEKTGWGLDYTNHVAYGPEIEWEELKEKNSKLYRCKSKPFEYFKIVDEIVGSNMASGHCAAAGPKGKPLEELLSQSDSSDGNRNAQQEINEFETSMEQSLHSRSGAASYTSSGKRTLEESDGMECDEPAIKKSSKGNSSNNNKGKDVNSYLQIIVDESQRRSALLDKKVNKNETVATKLFRVKKELDLSRQDFVILQSLLKNDFFKDLFLTISDDQLNEWIQDNIESYKYERGLRWAVEEGGFDVPNGRYYLADSGYANTSKFICPFRNHNYHLAQFNRQPISSRYTVPEELYNHRHAQLRNVIERTFGVLKIRFKILDRMPAYKFRKQGLVVMACCIIHNFIKLQNAPDLFLDRSRNVAVPNDSNENLEPIEEISRGNESSAGEIIRNNIKNGLWSQRRRAN</sequence>
<dbReference type="Pfam" id="PF13359">
    <property type="entry name" value="DDE_Tnp_4"/>
    <property type="match status" value="1"/>
</dbReference>
<gene>
    <name evidence="10" type="ORF">LUZ62_074386</name>
</gene>
<feature type="domain" description="Myb-like" evidence="9">
    <location>
        <begin position="22"/>
        <end position="90"/>
    </location>
</feature>
<dbReference type="GO" id="GO:0016787">
    <property type="term" value="F:hydrolase activity"/>
    <property type="evidence" value="ECO:0007669"/>
    <property type="project" value="UniProtKB-KW"/>
</dbReference>
<dbReference type="PANTHER" id="PTHR22930:SF259">
    <property type="entry name" value="OS08G0106900 PROTEIN"/>
    <property type="match status" value="1"/>
</dbReference>
<keyword evidence="7" id="KW-0539">Nucleus</keyword>
<evidence type="ECO:0000256" key="7">
    <source>
        <dbReference type="ARBA" id="ARBA00023242"/>
    </source>
</evidence>
<evidence type="ECO:0000259" key="9">
    <source>
        <dbReference type="PROSITE" id="PS50090"/>
    </source>
</evidence>
<comment type="caution">
    <text evidence="10">The sequence shown here is derived from an EMBL/GenBank/DDBJ whole genome shotgun (WGS) entry which is preliminary data.</text>
</comment>
<feature type="region of interest" description="Disordered" evidence="8">
    <location>
        <begin position="157"/>
        <end position="243"/>
    </location>
</feature>
<dbReference type="PANTHER" id="PTHR22930">
    <property type="match status" value="1"/>
</dbReference>
<reference evidence="10" key="1">
    <citation type="submission" date="2022-08" db="EMBL/GenBank/DDBJ databases">
        <authorList>
            <person name="Marques A."/>
        </authorList>
    </citation>
    <scope>NUCLEOTIDE SEQUENCE</scope>
    <source>
        <strain evidence="10">RhyPub2mFocal</strain>
        <tissue evidence="10">Leaves</tissue>
    </source>
</reference>
<evidence type="ECO:0000313" key="10">
    <source>
        <dbReference type="EMBL" id="KAJ4764011.1"/>
    </source>
</evidence>
<evidence type="ECO:0000256" key="1">
    <source>
        <dbReference type="ARBA" id="ARBA00001968"/>
    </source>
</evidence>
<evidence type="ECO:0000256" key="4">
    <source>
        <dbReference type="ARBA" id="ARBA00022722"/>
    </source>
</evidence>
<comment type="similarity">
    <text evidence="3">Belongs to the HARBI1 family.</text>
</comment>
<dbReference type="EMBL" id="JAMFTS010000004">
    <property type="protein sequence ID" value="KAJ4764011.1"/>
    <property type="molecule type" value="Genomic_DNA"/>
</dbReference>